<keyword evidence="2" id="KW-1185">Reference proteome</keyword>
<dbReference type="EMBL" id="JAHXDN010000003">
    <property type="protein sequence ID" value="MBW4708623.1"/>
    <property type="molecule type" value="Genomic_DNA"/>
</dbReference>
<dbReference type="InterPro" id="IPR056912">
    <property type="entry name" value="Phage_JBD30_tail_term-like"/>
</dbReference>
<proteinExistence type="predicted"/>
<protein>
    <submittedName>
        <fullName evidence="1">Uncharacterized protein</fullName>
    </submittedName>
</protein>
<dbReference type="Pfam" id="PF23840">
    <property type="entry name" value="Phage_tail_terminator"/>
    <property type="match status" value="1"/>
</dbReference>
<dbReference type="Proteomes" id="UP001138661">
    <property type="component" value="Unassembled WGS sequence"/>
</dbReference>
<dbReference type="AlphaFoldDB" id="A0A9X1FXB4"/>
<organism evidence="1 2">
    <name type="scientific">Roseobacter insulae</name>
    <dbReference type="NCBI Taxonomy" id="2859783"/>
    <lineage>
        <taxon>Bacteria</taxon>
        <taxon>Pseudomonadati</taxon>
        <taxon>Pseudomonadota</taxon>
        <taxon>Alphaproteobacteria</taxon>
        <taxon>Rhodobacterales</taxon>
        <taxon>Roseobacteraceae</taxon>
        <taxon>Roseobacter</taxon>
    </lineage>
</organism>
<evidence type="ECO:0000313" key="2">
    <source>
        <dbReference type="Proteomes" id="UP001138661"/>
    </source>
</evidence>
<evidence type="ECO:0000313" key="1">
    <source>
        <dbReference type="EMBL" id="MBW4708623.1"/>
    </source>
</evidence>
<sequence>MIDAVITRLSDQIAELNGRVEGAGDLAELTRAKRLPQVTPAAHVLPSGIQGGSADAATGAYTQEISEGVSVVLTIRDHNPAARRVLADLRGFLFRIIEAIAGWLPPGGMGVFKFIRAELVSSSTGTFIYQIDFAISDQLRIF</sequence>
<reference evidence="1" key="1">
    <citation type="submission" date="2021-07" db="EMBL/GenBank/DDBJ databases">
        <title>Roseobacter insulae sp. nov., isolated from a tidal flat.</title>
        <authorList>
            <person name="Park S."/>
            <person name="Yoon J.-H."/>
        </authorList>
    </citation>
    <scope>NUCLEOTIDE SEQUENCE</scope>
    <source>
        <strain evidence="1">YSTF-M11</strain>
    </source>
</reference>
<comment type="caution">
    <text evidence="1">The sequence shown here is derived from an EMBL/GenBank/DDBJ whole genome shotgun (WGS) entry which is preliminary data.</text>
</comment>
<accession>A0A9X1FXB4</accession>
<gene>
    <name evidence="1" type="ORF">KX928_12595</name>
</gene>
<name>A0A9X1FXB4_9RHOB</name>
<dbReference type="RefSeq" id="WP_219502866.1">
    <property type="nucleotide sequence ID" value="NZ_JAHXDN010000003.1"/>
</dbReference>